<organism evidence="2 3">
    <name type="scientific">Nocardioides ganghwensis</name>
    <dbReference type="NCBI Taxonomy" id="252230"/>
    <lineage>
        <taxon>Bacteria</taxon>
        <taxon>Bacillati</taxon>
        <taxon>Actinomycetota</taxon>
        <taxon>Actinomycetes</taxon>
        <taxon>Propionibacteriales</taxon>
        <taxon>Nocardioidaceae</taxon>
        <taxon>Nocardioides</taxon>
    </lineage>
</organism>
<sequence length="326" mass="35642">MTATRLVPVETLHRIVEVASRAPSVHNTQPWRWQGDARTLELYADRTHQLAATDPLGRNLTISCGAALHHAQAAAGALGWSTHVVRHPDPAQPDLLASIELTPGTPSPRAQETLAAIEARRTDRRRFNAWPVPEERQAHLARIAHQRGARAVALTDESERYIAERLVRRAADRQRANPAARAELEEWLSRDAGDGVPPAALPEPADRAGAHPHRFEGTVREDHPGPEVEATDGLIVFFDTSDDPHAWLRAGEGLAAMWLAAEEAGLSLVPLSQVIEVSETRQAFQVEVLGSLAHPLLLVRVGWRSTAGTSLARTPRRPVSEVLDLV</sequence>
<dbReference type="OrthoDB" id="8156917at2"/>
<accession>A0A4Q2SGN8</accession>
<reference evidence="2 3" key="1">
    <citation type="submission" date="2019-01" db="EMBL/GenBank/DDBJ databases">
        <title>Novel species of Nocardioides.</title>
        <authorList>
            <person name="Liu Q."/>
            <person name="Xin Y.-H."/>
        </authorList>
    </citation>
    <scope>NUCLEOTIDE SEQUENCE [LARGE SCALE GENOMIC DNA]</scope>
    <source>
        <strain evidence="2 3">CGMCC 4.6875</strain>
    </source>
</reference>
<dbReference type="NCBIfam" id="NF047509">
    <property type="entry name" value="Rv3131_FMN_oxido"/>
    <property type="match status" value="1"/>
</dbReference>
<feature type="domain" description="Nitroreductase" evidence="1">
    <location>
        <begin position="4"/>
        <end position="33"/>
    </location>
</feature>
<dbReference type="Proteomes" id="UP000293291">
    <property type="component" value="Unassembled WGS sequence"/>
</dbReference>
<keyword evidence="3" id="KW-1185">Reference proteome</keyword>
<evidence type="ECO:0000259" key="1">
    <source>
        <dbReference type="Pfam" id="PF00881"/>
    </source>
</evidence>
<feature type="domain" description="Nitroreductase" evidence="1">
    <location>
        <begin position="117"/>
        <end position="303"/>
    </location>
</feature>
<dbReference type="PANTHER" id="PTHR23026:SF123">
    <property type="entry name" value="NAD(P)H NITROREDUCTASE RV3131-RELATED"/>
    <property type="match status" value="1"/>
</dbReference>
<evidence type="ECO:0000313" key="3">
    <source>
        <dbReference type="Proteomes" id="UP000293291"/>
    </source>
</evidence>
<dbReference type="Pfam" id="PF00881">
    <property type="entry name" value="Nitroreductase"/>
    <property type="match status" value="2"/>
</dbReference>
<dbReference type="InterPro" id="IPR050627">
    <property type="entry name" value="Nitroreductase/BluB"/>
</dbReference>
<comment type="caution">
    <text evidence="2">The sequence shown here is derived from an EMBL/GenBank/DDBJ whole genome shotgun (WGS) entry which is preliminary data.</text>
</comment>
<dbReference type="AlphaFoldDB" id="A0A4Q2SGN8"/>
<evidence type="ECO:0000313" key="2">
    <source>
        <dbReference type="EMBL" id="RYC03080.1"/>
    </source>
</evidence>
<protein>
    <submittedName>
        <fullName evidence="2">NAD(P)H nitroreductase</fullName>
    </submittedName>
</protein>
<dbReference type="InterPro" id="IPR029479">
    <property type="entry name" value="Nitroreductase"/>
</dbReference>
<name>A0A4Q2SGN8_9ACTN</name>
<dbReference type="GO" id="GO:0016491">
    <property type="term" value="F:oxidoreductase activity"/>
    <property type="evidence" value="ECO:0007669"/>
    <property type="project" value="InterPro"/>
</dbReference>
<gene>
    <name evidence="2" type="ORF">EUA07_07250</name>
</gene>
<dbReference type="RefSeq" id="WP_129454570.1">
    <property type="nucleotide sequence ID" value="NZ_JACXYX010000010.1"/>
</dbReference>
<dbReference type="InterPro" id="IPR000415">
    <property type="entry name" value="Nitroreductase-like"/>
</dbReference>
<dbReference type="EMBL" id="SDWU01000007">
    <property type="protein sequence ID" value="RYC03080.1"/>
    <property type="molecule type" value="Genomic_DNA"/>
</dbReference>
<dbReference type="PANTHER" id="PTHR23026">
    <property type="entry name" value="NADPH NITROREDUCTASE"/>
    <property type="match status" value="1"/>
</dbReference>
<proteinExistence type="predicted"/>
<dbReference type="Gene3D" id="3.40.109.10">
    <property type="entry name" value="NADH Oxidase"/>
    <property type="match status" value="2"/>
</dbReference>
<dbReference type="SUPFAM" id="SSF55469">
    <property type="entry name" value="FMN-dependent nitroreductase-like"/>
    <property type="match status" value="2"/>
</dbReference>